<gene>
    <name evidence="1" type="ORF">SVA_3064</name>
</gene>
<accession>A0A1B4VA67</accession>
<name>A0A1B4VA67_9GAMM</name>
<sequence>MSGARKSAFACAAARVDAGNKREVKRMSQHSTIGGVAVFRTPPYGERVFGDARLFERAEVRMVGSVYRAVLCTWRAKGDGDARIVAEYAQPHEYPTLGLARAALLRQCEEHLLAAAEDRAEALHVARTDMLATVFATTE</sequence>
<dbReference type="Proteomes" id="UP000218899">
    <property type="component" value="Chromosome"/>
</dbReference>
<reference evidence="1 2" key="1">
    <citation type="submission" date="2015-08" db="EMBL/GenBank/DDBJ databases">
        <title>Complete genome sequence of Sulfurifustis variabilis.</title>
        <authorList>
            <person name="Miura A."/>
            <person name="Kojima H."/>
            <person name="Fukui M."/>
        </authorList>
    </citation>
    <scope>NUCLEOTIDE SEQUENCE [LARGE SCALE GENOMIC DNA]</scope>
    <source>
        <strain evidence="2">skN76</strain>
    </source>
</reference>
<protein>
    <submittedName>
        <fullName evidence="1">Uncharacterized protein</fullName>
    </submittedName>
</protein>
<evidence type="ECO:0000313" key="2">
    <source>
        <dbReference type="Proteomes" id="UP000218899"/>
    </source>
</evidence>
<proteinExistence type="predicted"/>
<organism evidence="1 2">
    <name type="scientific">Sulfurifustis variabilis</name>
    <dbReference type="NCBI Taxonomy" id="1675686"/>
    <lineage>
        <taxon>Bacteria</taxon>
        <taxon>Pseudomonadati</taxon>
        <taxon>Pseudomonadota</taxon>
        <taxon>Gammaproteobacteria</taxon>
        <taxon>Acidiferrobacterales</taxon>
        <taxon>Acidiferrobacteraceae</taxon>
        <taxon>Sulfurifustis</taxon>
    </lineage>
</organism>
<dbReference type="EMBL" id="AP014936">
    <property type="protein sequence ID" value="BAU49612.1"/>
    <property type="molecule type" value="Genomic_DNA"/>
</dbReference>
<dbReference type="KEGG" id="sva:SVA_3064"/>
<evidence type="ECO:0000313" key="1">
    <source>
        <dbReference type="EMBL" id="BAU49612.1"/>
    </source>
</evidence>
<keyword evidence="2" id="KW-1185">Reference proteome</keyword>
<dbReference type="AlphaFoldDB" id="A0A1B4VA67"/>